<dbReference type="GO" id="GO:0008168">
    <property type="term" value="F:methyltransferase activity"/>
    <property type="evidence" value="ECO:0007669"/>
    <property type="project" value="UniProtKB-KW"/>
</dbReference>
<comment type="caution">
    <text evidence="1">The sequence shown here is derived from an EMBL/GenBank/DDBJ whole genome shotgun (WGS) entry which is preliminary data.</text>
</comment>
<gene>
    <name evidence="1" type="ORF">SCARUB_04477</name>
</gene>
<dbReference type="Proteomes" id="UP000094056">
    <property type="component" value="Unassembled WGS sequence"/>
</dbReference>
<protein>
    <submittedName>
        <fullName evidence="1">D12 class N6 adenine-specific DNA methyltransferase</fullName>
    </submittedName>
</protein>
<accession>A0A1E3X431</accession>
<keyword evidence="1" id="KW-0489">Methyltransferase</keyword>
<reference evidence="1 2" key="1">
    <citation type="submission" date="2016-07" db="EMBL/GenBank/DDBJ databases">
        <title>Draft genome of Scalindua rubra, obtained from a brine-seawater interface in the Red Sea, sheds light on salt adaptation in anammox bacteria.</title>
        <authorList>
            <person name="Speth D.R."/>
            <person name="Lagkouvardos I."/>
            <person name="Wang Y."/>
            <person name="Qian P.-Y."/>
            <person name="Dutilh B.E."/>
            <person name="Jetten M.S."/>
        </authorList>
    </citation>
    <scope>NUCLEOTIDE SEQUENCE [LARGE SCALE GENOMIC DNA]</scope>
    <source>
        <strain evidence="1">BSI-1</strain>
    </source>
</reference>
<sequence>MGKAIEEKILRERKAKTNKFFCLNYGILGAHTYGICLDFEELHNYRYLGDTFRERERIKLKSERWIRRLKTIPVLERQALLSAISDLDRTRAKNLSQECL</sequence>
<dbReference type="AlphaFoldDB" id="A0A1E3X431"/>
<proteinExistence type="predicted"/>
<name>A0A1E3X431_9BACT</name>
<dbReference type="EMBL" id="MAYW01000229">
    <property type="protein sequence ID" value="ODS30416.1"/>
    <property type="molecule type" value="Genomic_DNA"/>
</dbReference>
<organism evidence="1 2">
    <name type="scientific">Candidatus Scalindua rubra</name>
    <dbReference type="NCBI Taxonomy" id="1872076"/>
    <lineage>
        <taxon>Bacteria</taxon>
        <taxon>Pseudomonadati</taxon>
        <taxon>Planctomycetota</taxon>
        <taxon>Candidatus Brocadiia</taxon>
        <taxon>Candidatus Brocadiales</taxon>
        <taxon>Candidatus Scalinduaceae</taxon>
        <taxon>Candidatus Scalindua</taxon>
    </lineage>
</organism>
<keyword evidence="1" id="KW-0808">Transferase</keyword>
<evidence type="ECO:0000313" key="2">
    <source>
        <dbReference type="Proteomes" id="UP000094056"/>
    </source>
</evidence>
<dbReference type="GO" id="GO:0032259">
    <property type="term" value="P:methylation"/>
    <property type="evidence" value="ECO:0007669"/>
    <property type="project" value="UniProtKB-KW"/>
</dbReference>
<evidence type="ECO:0000313" key="1">
    <source>
        <dbReference type="EMBL" id="ODS30416.1"/>
    </source>
</evidence>